<dbReference type="Proteomes" id="UP000054567">
    <property type="component" value="Unassembled WGS sequence"/>
</dbReference>
<evidence type="ECO:0000313" key="3">
    <source>
        <dbReference type="Proteomes" id="UP000054567"/>
    </source>
</evidence>
<feature type="compositionally biased region" description="Basic and acidic residues" evidence="1">
    <location>
        <begin position="47"/>
        <end position="64"/>
    </location>
</feature>
<dbReference type="VEuPathDB" id="FungiDB:CPAG_00574"/>
<feature type="compositionally biased region" description="Polar residues" evidence="1">
    <location>
        <begin position="15"/>
        <end position="27"/>
    </location>
</feature>
<accession>A0A0J6HZ19</accession>
<feature type="region of interest" description="Disordered" evidence="1">
    <location>
        <begin position="1"/>
        <end position="107"/>
    </location>
</feature>
<organism evidence="2 3">
    <name type="scientific">Coccidioides posadasii RMSCC 3488</name>
    <dbReference type="NCBI Taxonomy" id="454284"/>
    <lineage>
        <taxon>Eukaryota</taxon>
        <taxon>Fungi</taxon>
        <taxon>Dikarya</taxon>
        <taxon>Ascomycota</taxon>
        <taxon>Pezizomycotina</taxon>
        <taxon>Eurotiomycetes</taxon>
        <taxon>Eurotiomycetidae</taxon>
        <taxon>Onygenales</taxon>
        <taxon>Onygenaceae</taxon>
        <taxon>Coccidioides</taxon>
    </lineage>
</organism>
<feature type="compositionally biased region" description="Polar residues" evidence="1">
    <location>
        <begin position="78"/>
        <end position="89"/>
    </location>
</feature>
<sequence>MSNRRAMLTCPALQGHNSQLGSSTPSNLLHPAATSHHLSPLKPAPSRIRDDADDGQKSDSDACHPARPQPQHKRAAANTASAGRSSKATGVTVAPGAGEESRGGVGDNNEAIPIHGLLMFHACPSRPFYTVSFVCDDATSPRPDTEDTEAAATGTAHFSQKQPPTIPRYPRVEVVIPTSRHARDPPILDAAEHELSAPHAKWRRVSLRPSTRHNYHQSTMSTVSIK</sequence>
<feature type="compositionally biased region" description="Polar residues" evidence="1">
    <location>
        <begin position="216"/>
        <end position="226"/>
    </location>
</feature>
<evidence type="ECO:0000313" key="2">
    <source>
        <dbReference type="EMBL" id="KMM64222.1"/>
    </source>
</evidence>
<name>A0A0J6HZ19_COCPO</name>
<reference evidence="3" key="2">
    <citation type="journal article" date="2009" name="Genome Res.">
        <title>Comparative genomic analyses of the human fungal pathogens Coccidioides and their relatives.</title>
        <authorList>
            <person name="Sharpton T.J."/>
            <person name="Stajich J.E."/>
            <person name="Rounsley S.D."/>
            <person name="Gardner M.J."/>
            <person name="Wortman J.R."/>
            <person name="Jordar V.S."/>
            <person name="Maiti R."/>
            <person name="Kodira C.D."/>
            <person name="Neafsey D.E."/>
            <person name="Zeng Q."/>
            <person name="Hung C.-Y."/>
            <person name="McMahan C."/>
            <person name="Muszewska A."/>
            <person name="Grynberg M."/>
            <person name="Mandel M.A."/>
            <person name="Kellner E.M."/>
            <person name="Barker B.M."/>
            <person name="Galgiani J.N."/>
            <person name="Orbach M.J."/>
            <person name="Kirkland T.N."/>
            <person name="Cole G.T."/>
            <person name="Henn M.R."/>
            <person name="Birren B.W."/>
            <person name="Taylor J.W."/>
        </authorList>
    </citation>
    <scope>NUCLEOTIDE SEQUENCE [LARGE SCALE GENOMIC DNA]</scope>
    <source>
        <strain evidence="3">RMSCC 3488</strain>
    </source>
</reference>
<reference evidence="3" key="3">
    <citation type="journal article" date="2010" name="Genome Res.">
        <title>Population genomic sequencing of Coccidioides fungi reveals recent hybridization and transposon control.</title>
        <authorList>
            <person name="Neafsey D.E."/>
            <person name="Barker B.M."/>
            <person name="Sharpton T.J."/>
            <person name="Stajich J.E."/>
            <person name="Park D.J."/>
            <person name="Whiston E."/>
            <person name="Hung C.-Y."/>
            <person name="McMahan C."/>
            <person name="White J."/>
            <person name="Sykes S."/>
            <person name="Heiman D."/>
            <person name="Young S."/>
            <person name="Zeng Q."/>
            <person name="Abouelleil A."/>
            <person name="Aftuck L."/>
            <person name="Bessette D."/>
            <person name="Brown A."/>
            <person name="FitzGerald M."/>
            <person name="Lui A."/>
            <person name="Macdonald J.P."/>
            <person name="Priest M."/>
            <person name="Orbach M.J."/>
            <person name="Galgiani J.N."/>
            <person name="Kirkland T.N."/>
            <person name="Cole G.T."/>
            <person name="Birren B.W."/>
            <person name="Henn M.R."/>
            <person name="Taylor J.W."/>
            <person name="Rounsley S.D."/>
        </authorList>
    </citation>
    <scope>NUCLEOTIDE SEQUENCE [LARGE SCALE GENOMIC DNA]</scope>
    <source>
        <strain evidence="3">RMSCC 3488</strain>
    </source>
</reference>
<proteinExistence type="predicted"/>
<dbReference type="EMBL" id="DS268109">
    <property type="protein sequence ID" value="KMM64222.1"/>
    <property type="molecule type" value="Genomic_DNA"/>
</dbReference>
<protein>
    <submittedName>
        <fullName evidence="2">Uncharacterized protein</fullName>
    </submittedName>
</protein>
<dbReference type="AlphaFoldDB" id="A0A0J6HZ19"/>
<feature type="region of interest" description="Disordered" evidence="1">
    <location>
        <begin position="140"/>
        <end position="165"/>
    </location>
</feature>
<evidence type="ECO:0000256" key="1">
    <source>
        <dbReference type="SAM" id="MobiDB-lite"/>
    </source>
</evidence>
<reference evidence="2 3" key="1">
    <citation type="submission" date="2007-06" db="EMBL/GenBank/DDBJ databases">
        <title>The Genome Sequence of Coccidioides posadasii RMSCC_3488.</title>
        <authorList>
            <consortium name="Coccidioides Genome Resources Consortium"/>
            <consortium name="The Broad Institute Genome Sequencing Platform"/>
            <person name="Henn M.R."/>
            <person name="Sykes S."/>
            <person name="Young S."/>
            <person name="Jaffe D."/>
            <person name="Berlin A."/>
            <person name="Alvarez P."/>
            <person name="Butler J."/>
            <person name="Gnerre S."/>
            <person name="Grabherr M."/>
            <person name="Mauceli E."/>
            <person name="Brockman W."/>
            <person name="Kodira C."/>
            <person name="Alvarado L."/>
            <person name="Zeng Q."/>
            <person name="Crawford M."/>
            <person name="Antoine C."/>
            <person name="Devon K."/>
            <person name="Galgiani J."/>
            <person name="Orsborn K."/>
            <person name="Lewis M.L."/>
            <person name="Nusbaum C."/>
            <person name="Galagan J."/>
            <person name="Birren B."/>
        </authorList>
    </citation>
    <scope>NUCLEOTIDE SEQUENCE [LARGE SCALE GENOMIC DNA]</scope>
    <source>
        <strain evidence="2 3">RMSCC 3488</strain>
    </source>
</reference>
<feature type="region of interest" description="Disordered" evidence="1">
    <location>
        <begin position="207"/>
        <end position="226"/>
    </location>
</feature>
<gene>
    <name evidence="2" type="ORF">CPAG_00574</name>
</gene>